<dbReference type="PANTHER" id="PTHR32089">
    <property type="entry name" value="METHYL-ACCEPTING CHEMOTAXIS PROTEIN MCPB"/>
    <property type="match status" value="1"/>
</dbReference>
<evidence type="ECO:0000256" key="3">
    <source>
        <dbReference type="PROSITE-ProRule" id="PRU00284"/>
    </source>
</evidence>
<dbReference type="Gene3D" id="1.10.287.950">
    <property type="entry name" value="Methyl-accepting chemotaxis protein"/>
    <property type="match status" value="1"/>
</dbReference>
<dbReference type="GO" id="GO:0007165">
    <property type="term" value="P:signal transduction"/>
    <property type="evidence" value="ECO:0007669"/>
    <property type="project" value="UniProtKB-KW"/>
</dbReference>
<keyword evidence="4" id="KW-1133">Transmembrane helix</keyword>
<dbReference type="Proteomes" id="UP000321523">
    <property type="component" value="Unassembled WGS sequence"/>
</dbReference>
<dbReference type="InterPro" id="IPR003660">
    <property type="entry name" value="HAMP_dom"/>
</dbReference>
<reference evidence="7 8" key="1">
    <citation type="submission" date="2019-07" db="EMBL/GenBank/DDBJ databases">
        <title>Whole genome shotgun sequence of Skermanella aerolata NBRC 106429.</title>
        <authorList>
            <person name="Hosoyama A."/>
            <person name="Uohara A."/>
            <person name="Ohji S."/>
            <person name="Ichikawa N."/>
        </authorList>
    </citation>
    <scope>NUCLEOTIDE SEQUENCE [LARGE SCALE GENOMIC DNA]</scope>
    <source>
        <strain evidence="7 8">NBRC 106429</strain>
    </source>
</reference>
<evidence type="ECO:0000313" key="7">
    <source>
        <dbReference type="EMBL" id="GEO41325.1"/>
    </source>
</evidence>
<evidence type="ECO:0000259" key="6">
    <source>
        <dbReference type="PROSITE" id="PS50885"/>
    </source>
</evidence>
<evidence type="ECO:0000259" key="5">
    <source>
        <dbReference type="PROSITE" id="PS50111"/>
    </source>
</evidence>
<gene>
    <name evidence="7" type="ORF">SAE02_54730</name>
</gene>
<sequence>MKWLHKLKISTKIYLLVGFLGIIAGLVGTAGITAMRTYDTHVEAMTAASTRALLGEKMNGLVNAIVMDSRGVYMAENKERVEQFGKPLLENLKRMDALLAQWRPLVLSGNSEQFQRLEQRTAEFIAFRTKLVELGKTEGAPAAREWGDNDANRTNRQALNKELQGISAQNADLITTGSAELQDFYGTMLTTLVALTVLGVGIAAAFAFIMVRMTVTRPIGDITSTMLRLAEGNFGVTVKGLDRGDEIGEMARTIGVFRDNMERAASLEQQRRADEEARERRRLNLERLTHDFGVGIDKVVEAVSAQAVEMRDSSSSMSAIAEETSRQSGAAAAASDEARVNVQTVASAAEELASSISEIGRQVAESSRVATLAVAEVERTNESVTSLAVAAEKIGEVVNLINDIAGQTNLLALNATIEAARAGEAGKGFAIVASEVKNLANQTARATEEISGQITGIQNATTGAVGAIQKIGGTITRIDGIVSEITTSVEQQDMATREIARSIQEAARGTDEVSANVIGVNGAAGETGRTAARVLESAGGLTRQAEMLRREVDDFITRIKSA</sequence>
<feature type="domain" description="HAMP" evidence="6">
    <location>
        <begin position="213"/>
        <end position="266"/>
    </location>
</feature>
<dbReference type="SMART" id="SM00283">
    <property type="entry name" value="MA"/>
    <property type="match status" value="1"/>
</dbReference>
<proteinExistence type="inferred from homology"/>
<dbReference type="PROSITE" id="PS50111">
    <property type="entry name" value="CHEMOTAXIS_TRANSDUC_2"/>
    <property type="match status" value="1"/>
</dbReference>
<name>A0A512DXX3_9PROT</name>
<dbReference type="AlphaFoldDB" id="A0A512DXX3"/>
<dbReference type="SUPFAM" id="SSF58104">
    <property type="entry name" value="Methyl-accepting chemotaxis protein (MCP) signaling domain"/>
    <property type="match status" value="1"/>
</dbReference>
<dbReference type="InterPro" id="IPR004089">
    <property type="entry name" value="MCPsignal_dom"/>
</dbReference>
<dbReference type="GO" id="GO:0006935">
    <property type="term" value="P:chemotaxis"/>
    <property type="evidence" value="ECO:0007669"/>
    <property type="project" value="InterPro"/>
</dbReference>
<dbReference type="InterPro" id="IPR024478">
    <property type="entry name" value="HlyB_4HB_MCP"/>
</dbReference>
<dbReference type="Pfam" id="PF00015">
    <property type="entry name" value="MCPsignal"/>
    <property type="match status" value="1"/>
</dbReference>
<feature type="transmembrane region" description="Helical" evidence="4">
    <location>
        <begin position="12"/>
        <end position="35"/>
    </location>
</feature>
<evidence type="ECO:0000256" key="2">
    <source>
        <dbReference type="ARBA" id="ARBA00029447"/>
    </source>
</evidence>
<evidence type="ECO:0000313" key="8">
    <source>
        <dbReference type="Proteomes" id="UP000321523"/>
    </source>
</evidence>
<comment type="similarity">
    <text evidence="2">Belongs to the methyl-accepting chemotaxis (MCP) protein family.</text>
</comment>
<dbReference type="CDD" id="cd06225">
    <property type="entry name" value="HAMP"/>
    <property type="match status" value="1"/>
</dbReference>
<dbReference type="GO" id="GO:0004888">
    <property type="term" value="F:transmembrane signaling receptor activity"/>
    <property type="evidence" value="ECO:0007669"/>
    <property type="project" value="InterPro"/>
</dbReference>
<feature type="domain" description="Methyl-accepting transducer" evidence="5">
    <location>
        <begin position="306"/>
        <end position="528"/>
    </location>
</feature>
<accession>A0A512DXX3</accession>
<keyword evidence="4" id="KW-0472">Membrane</keyword>
<dbReference type="GO" id="GO:0016020">
    <property type="term" value="C:membrane"/>
    <property type="evidence" value="ECO:0007669"/>
    <property type="project" value="InterPro"/>
</dbReference>
<comment type="caution">
    <text evidence="7">The sequence shown here is derived from an EMBL/GenBank/DDBJ whole genome shotgun (WGS) entry which is preliminary data.</text>
</comment>
<dbReference type="PANTHER" id="PTHR32089:SF112">
    <property type="entry name" value="LYSOZYME-LIKE PROTEIN-RELATED"/>
    <property type="match status" value="1"/>
</dbReference>
<evidence type="ECO:0000256" key="1">
    <source>
        <dbReference type="ARBA" id="ARBA00023224"/>
    </source>
</evidence>
<keyword evidence="1 3" id="KW-0807">Transducer</keyword>
<keyword evidence="4" id="KW-0812">Transmembrane</keyword>
<dbReference type="Pfam" id="PF12729">
    <property type="entry name" value="4HB_MCP_1"/>
    <property type="match status" value="1"/>
</dbReference>
<dbReference type="Gene3D" id="1.10.8.500">
    <property type="entry name" value="HAMP domain in histidine kinase"/>
    <property type="match status" value="1"/>
</dbReference>
<organism evidence="7 8">
    <name type="scientific">Skermanella aerolata</name>
    <dbReference type="NCBI Taxonomy" id="393310"/>
    <lineage>
        <taxon>Bacteria</taxon>
        <taxon>Pseudomonadati</taxon>
        <taxon>Pseudomonadota</taxon>
        <taxon>Alphaproteobacteria</taxon>
        <taxon>Rhodospirillales</taxon>
        <taxon>Azospirillaceae</taxon>
        <taxon>Skermanella</taxon>
    </lineage>
</organism>
<dbReference type="PRINTS" id="PR00260">
    <property type="entry name" value="CHEMTRNSDUCR"/>
</dbReference>
<keyword evidence="8" id="KW-1185">Reference proteome</keyword>
<dbReference type="Pfam" id="PF00672">
    <property type="entry name" value="HAMP"/>
    <property type="match status" value="1"/>
</dbReference>
<dbReference type="RefSeq" id="WP_044431574.1">
    <property type="nucleotide sequence ID" value="NZ_BJYZ01000027.1"/>
</dbReference>
<dbReference type="PROSITE" id="PS50885">
    <property type="entry name" value="HAMP"/>
    <property type="match status" value="1"/>
</dbReference>
<protein>
    <submittedName>
        <fullName evidence="7">Methyl-accepting chemotaxis protein</fullName>
    </submittedName>
</protein>
<dbReference type="SMART" id="SM00304">
    <property type="entry name" value="HAMP"/>
    <property type="match status" value="1"/>
</dbReference>
<evidence type="ECO:0000256" key="4">
    <source>
        <dbReference type="SAM" id="Phobius"/>
    </source>
</evidence>
<feature type="transmembrane region" description="Helical" evidence="4">
    <location>
        <begin position="184"/>
        <end position="209"/>
    </location>
</feature>
<dbReference type="OrthoDB" id="3378718at2"/>
<dbReference type="InterPro" id="IPR004090">
    <property type="entry name" value="Chemotax_Me-accpt_rcpt"/>
</dbReference>
<dbReference type="EMBL" id="BJYZ01000027">
    <property type="protein sequence ID" value="GEO41325.1"/>
    <property type="molecule type" value="Genomic_DNA"/>
</dbReference>